<dbReference type="EMBL" id="MUAJ01000022">
    <property type="protein sequence ID" value="OOR10775.1"/>
    <property type="molecule type" value="Genomic_DNA"/>
</dbReference>
<organism evidence="1 2">
    <name type="scientific">Bacillus cereus</name>
    <dbReference type="NCBI Taxonomy" id="1396"/>
    <lineage>
        <taxon>Bacteria</taxon>
        <taxon>Bacillati</taxon>
        <taxon>Bacillota</taxon>
        <taxon>Bacilli</taxon>
        <taxon>Bacillales</taxon>
        <taxon>Bacillaceae</taxon>
        <taxon>Bacillus</taxon>
        <taxon>Bacillus cereus group</taxon>
    </lineage>
</organism>
<dbReference type="AlphaFoldDB" id="A0A1S9TL57"/>
<gene>
    <name evidence="1" type="ORF">BW897_20675</name>
</gene>
<accession>A0A1S9TL57</accession>
<reference evidence="1 2" key="1">
    <citation type="submission" date="2017-01" db="EMBL/GenBank/DDBJ databases">
        <title>Bacillus cereus isolates.</title>
        <authorList>
            <person name="Beno S.M."/>
        </authorList>
    </citation>
    <scope>NUCLEOTIDE SEQUENCE [LARGE SCALE GENOMIC DNA]</scope>
    <source>
        <strain evidence="1 2">FSL H8-0485</strain>
    </source>
</reference>
<dbReference type="Proteomes" id="UP000190906">
    <property type="component" value="Unassembled WGS sequence"/>
</dbReference>
<protein>
    <submittedName>
        <fullName evidence="1">Uncharacterized protein</fullName>
    </submittedName>
</protein>
<name>A0A1S9TL57_BACCE</name>
<proteinExistence type="predicted"/>
<comment type="caution">
    <text evidence="1">The sequence shown here is derived from an EMBL/GenBank/DDBJ whole genome shotgun (WGS) entry which is preliminary data.</text>
</comment>
<sequence length="67" mass="7936">MCFNGFNLLYAFMNGAGPFENKEKTPYKVSSFDLKHFKFNNIRSRHLPIRLEFYSVSEQNFLLNLNP</sequence>
<evidence type="ECO:0000313" key="1">
    <source>
        <dbReference type="EMBL" id="OOR10775.1"/>
    </source>
</evidence>
<evidence type="ECO:0000313" key="2">
    <source>
        <dbReference type="Proteomes" id="UP000190906"/>
    </source>
</evidence>